<feature type="chain" id="PRO_5047247593" evidence="2">
    <location>
        <begin position="23"/>
        <end position="363"/>
    </location>
</feature>
<gene>
    <name evidence="3" type="ORF">LTR69_009377</name>
</gene>
<dbReference type="Proteomes" id="UP001345691">
    <property type="component" value="Unassembled WGS sequence"/>
</dbReference>
<feature type="signal peptide" evidence="2">
    <location>
        <begin position="1"/>
        <end position="22"/>
    </location>
</feature>
<dbReference type="EMBL" id="JAVRRF010000026">
    <property type="protein sequence ID" value="KAK5053419.1"/>
    <property type="molecule type" value="Genomic_DNA"/>
</dbReference>
<reference evidence="3 4" key="1">
    <citation type="submission" date="2023-08" db="EMBL/GenBank/DDBJ databases">
        <title>Black Yeasts Isolated from many extreme environments.</title>
        <authorList>
            <person name="Coleine C."/>
            <person name="Stajich J.E."/>
            <person name="Selbmann L."/>
        </authorList>
    </citation>
    <scope>NUCLEOTIDE SEQUENCE [LARGE SCALE GENOMIC DNA]</scope>
    <source>
        <strain evidence="3 4">CCFEE 6328</strain>
    </source>
</reference>
<evidence type="ECO:0000313" key="3">
    <source>
        <dbReference type="EMBL" id="KAK5053419.1"/>
    </source>
</evidence>
<comment type="caution">
    <text evidence="3">The sequence shown here is derived from an EMBL/GenBank/DDBJ whole genome shotgun (WGS) entry which is preliminary data.</text>
</comment>
<accession>A0ABR0J095</accession>
<proteinExistence type="predicted"/>
<protein>
    <submittedName>
        <fullName evidence="3">Uncharacterized protein</fullName>
    </submittedName>
</protein>
<evidence type="ECO:0000256" key="2">
    <source>
        <dbReference type="SAM" id="SignalP"/>
    </source>
</evidence>
<feature type="region of interest" description="Disordered" evidence="1">
    <location>
        <begin position="87"/>
        <end position="109"/>
    </location>
</feature>
<keyword evidence="2" id="KW-0732">Signal</keyword>
<sequence>MTNPSYMVLLFVFLFWSCLADAQSQQPLGATDASDPSSTDSIKSIFSSFSGQGSLSYTLASPTGCCESTCALGFCNGFTIPGPIATGSPSQTTAAPAPGITDHRGPHPSGRSIPVPDVCSGRPSSINPCACGGCGFKTTTLMSTYPAHHTGAGILASASSIVSPKASESDYNLVQVFNTNDFSGSNHDTLPIIVQDGTQNPVSLIADIDLDVLDNYISTALVEQLGLSSLTATLPTPQQQEVSLGEANNTPTVTPHAKITLNFLAGQAAALKKFAGVEFSVFDLPTVAKGTPDQWEPELFLGVRFLRAVGALGLTAEFAGNGVVDGVPVLVRDMSFVDDQGRDIDVDGHVIVQKVIKDIKDEL</sequence>
<evidence type="ECO:0000256" key="1">
    <source>
        <dbReference type="SAM" id="MobiDB-lite"/>
    </source>
</evidence>
<keyword evidence="4" id="KW-1185">Reference proteome</keyword>
<evidence type="ECO:0000313" key="4">
    <source>
        <dbReference type="Proteomes" id="UP001345691"/>
    </source>
</evidence>
<organism evidence="3 4">
    <name type="scientific">Exophiala sideris</name>
    <dbReference type="NCBI Taxonomy" id="1016849"/>
    <lineage>
        <taxon>Eukaryota</taxon>
        <taxon>Fungi</taxon>
        <taxon>Dikarya</taxon>
        <taxon>Ascomycota</taxon>
        <taxon>Pezizomycotina</taxon>
        <taxon>Eurotiomycetes</taxon>
        <taxon>Chaetothyriomycetidae</taxon>
        <taxon>Chaetothyriales</taxon>
        <taxon>Herpotrichiellaceae</taxon>
        <taxon>Exophiala</taxon>
    </lineage>
</organism>
<name>A0ABR0J095_9EURO</name>